<proteinExistence type="predicted"/>
<evidence type="ECO:0000313" key="1">
    <source>
        <dbReference type="EMBL" id="KAL3567715.1"/>
    </source>
</evidence>
<dbReference type="EMBL" id="RCHU02000017">
    <property type="protein sequence ID" value="KAL3567715.1"/>
    <property type="molecule type" value="Genomic_DNA"/>
</dbReference>
<accession>A0ACC4ANC9</accession>
<gene>
    <name evidence="1" type="ORF">D5086_030366</name>
</gene>
<dbReference type="Proteomes" id="UP000309997">
    <property type="component" value="Unassembled WGS sequence"/>
</dbReference>
<name>A0ACC4ANC9_POPAL</name>
<sequence>MVYLGSGARIVDSGGVEHAAAAVDDESTVIVSNIERFEKVGRYEEQKVIAYKEVENWSVVERKNDLSDVVLWSMD</sequence>
<reference evidence="1 2" key="1">
    <citation type="journal article" date="2024" name="Plant Biotechnol. J.">
        <title>Genome and CRISPR/Cas9 system of a widespread forest tree (Populus alba) in the world.</title>
        <authorList>
            <person name="Liu Y.J."/>
            <person name="Jiang P.F."/>
            <person name="Han X.M."/>
            <person name="Li X.Y."/>
            <person name="Wang H.M."/>
            <person name="Wang Y.J."/>
            <person name="Wang X.X."/>
            <person name="Zeng Q.Y."/>
        </authorList>
    </citation>
    <scope>NUCLEOTIDE SEQUENCE [LARGE SCALE GENOMIC DNA]</scope>
    <source>
        <strain evidence="2">cv. PAL-ZL1</strain>
    </source>
</reference>
<comment type="caution">
    <text evidence="1">The sequence shown here is derived from an EMBL/GenBank/DDBJ whole genome shotgun (WGS) entry which is preliminary data.</text>
</comment>
<protein>
    <submittedName>
        <fullName evidence="1">Uncharacterized protein</fullName>
    </submittedName>
</protein>
<evidence type="ECO:0000313" key="2">
    <source>
        <dbReference type="Proteomes" id="UP000309997"/>
    </source>
</evidence>
<keyword evidence="2" id="KW-1185">Reference proteome</keyword>
<organism evidence="1 2">
    <name type="scientific">Populus alba</name>
    <name type="common">White poplar</name>
    <dbReference type="NCBI Taxonomy" id="43335"/>
    <lineage>
        <taxon>Eukaryota</taxon>
        <taxon>Viridiplantae</taxon>
        <taxon>Streptophyta</taxon>
        <taxon>Embryophyta</taxon>
        <taxon>Tracheophyta</taxon>
        <taxon>Spermatophyta</taxon>
        <taxon>Magnoliopsida</taxon>
        <taxon>eudicotyledons</taxon>
        <taxon>Gunneridae</taxon>
        <taxon>Pentapetalae</taxon>
        <taxon>rosids</taxon>
        <taxon>fabids</taxon>
        <taxon>Malpighiales</taxon>
        <taxon>Salicaceae</taxon>
        <taxon>Saliceae</taxon>
        <taxon>Populus</taxon>
    </lineage>
</organism>